<evidence type="ECO:0000256" key="1">
    <source>
        <dbReference type="ARBA" id="ARBA00004496"/>
    </source>
</evidence>
<dbReference type="SUPFAM" id="SSF52540">
    <property type="entry name" value="P-loop containing nucleoside triphosphate hydrolases"/>
    <property type="match status" value="1"/>
</dbReference>
<evidence type="ECO:0000256" key="3">
    <source>
        <dbReference type="ARBA" id="ARBA00022490"/>
    </source>
</evidence>
<dbReference type="FunFam" id="3.40.50.12240:FF:000002">
    <property type="entry name" value="Flagellum-specific ATP synthase FliI"/>
    <property type="match status" value="1"/>
</dbReference>
<dbReference type="PANTHER" id="PTHR15184">
    <property type="entry name" value="ATP SYNTHASE"/>
    <property type="match status" value="1"/>
</dbReference>
<keyword evidence="10" id="KW-0282">Flagellum</keyword>
<evidence type="ECO:0000256" key="2">
    <source>
        <dbReference type="ARBA" id="ARBA00022448"/>
    </source>
</evidence>
<gene>
    <name evidence="10" type="primary">fliI</name>
    <name evidence="10" type="ORF">EG244_07670</name>
</gene>
<dbReference type="GO" id="GO:0005737">
    <property type="term" value="C:cytoplasm"/>
    <property type="evidence" value="ECO:0007669"/>
    <property type="project" value="UniProtKB-SubCell"/>
</dbReference>
<evidence type="ECO:0000313" key="11">
    <source>
        <dbReference type="Proteomes" id="UP000282125"/>
    </source>
</evidence>
<dbReference type="GO" id="GO:0030257">
    <property type="term" value="C:type III protein secretion system complex"/>
    <property type="evidence" value="ECO:0007669"/>
    <property type="project" value="InterPro"/>
</dbReference>
<evidence type="ECO:0000256" key="4">
    <source>
        <dbReference type="ARBA" id="ARBA00022741"/>
    </source>
</evidence>
<dbReference type="Pfam" id="PF18269">
    <property type="entry name" value="T3SS_ATPase_C"/>
    <property type="match status" value="1"/>
</dbReference>
<dbReference type="PROSITE" id="PS00152">
    <property type="entry name" value="ATPASE_ALPHA_BETA"/>
    <property type="match status" value="1"/>
</dbReference>
<proteinExistence type="predicted"/>
<dbReference type="InterPro" id="IPR000194">
    <property type="entry name" value="ATPase_F1/V1/A1_a/bsu_nucl-bd"/>
</dbReference>
<dbReference type="CDD" id="cd01136">
    <property type="entry name" value="ATPase_flagellum-secretory_path_III"/>
    <property type="match status" value="1"/>
</dbReference>
<dbReference type="GO" id="GO:0005524">
    <property type="term" value="F:ATP binding"/>
    <property type="evidence" value="ECO:0007669"/>
    <property type="project" value="UniProtKB-KW"/>
</dbReference>
<dbReference type="GO" id="GO:0016887">
    <property type="term" value="F:ATP hydrolysis activity"/>
    <property type="evidence" value="ECO:0007669"/>
    <property type="project" value="InterPro"/>
</dbReference>
<evidence type="ECO:0000256" key="8">
    <source>
        <dbReference type="ARBA" id="ARBA00034006"/>
    </source>
</evidence>
<comment type="catalytic activity">
    <reaction evidence="8">
        <text>ATP + H2O + cellular proteinSide 1 = ADP + phosphate + cellular proteinSide 2.</text>
        <dbReference type="EC" id="7.4.2.8"/>
    </reaction>
</comment>
<keyword evidence="10" id="KW-0966">Cell projection</keyword>
<dbReference type="PANTHER" id="PTHR15184:SF9">
    <property type="entry name" value="SPI-1 TYPE 3 SECRETION SYSTEM ATPASE"/>
    <property type="match status" value="1"/>
</dbReference>
<comment type="subcellular location">
    <subcellularLocation>
        <location evidence="1">Cytoplasm</location>
    </subcellularLocation>
</comment>
<feature type="domain" description="AAA+ ATPase" evidence="9">
    <location>
        <begin position="162"/>
        <end position="346"/>
    </location>
</feature>
<dbReference type="EMBL" id="RRAZ01000009">
    <property type="protein sequence ID" value="RRH75797.1"/>
    <property type="molecule type" value="Genomic_DNA"/>
</dbReference>
<dbReference type="InterPro" id="IPR040627">
    <property type="entry name" value="T3SS_ATPase_C"/>
</dbReference>
<dbReference type="InterPro" id="IPR020003">
    <property type="entry name" value="ATPase_a/bsu_AS"/>
</dbReference>
<dbReference type="Gene3D" id="3.40.50.12240">
    <property type="match status" value="1"/>
</dbReference>
<dbReference type="InterPro" id="IPR050053">
    <property type="entry name" value="ATPase_alpha/beta_chains"/>
</dbReference>
<protein>
    <submittedName>
        <fullName evidence="10">Flagellar protein export ATPase FliI</fullName>
    </submittedName>
</protein>
<dbReference type="GO" id="GO:0046933">
    <property type="term" value="F:proton-transporting ATP synthase activity, rotational mechanism"/>
    <property type="evidence" value="ECO:0007669"/>
    <property type="project" value="TreeGrafter"/>
</dbReference>
<dbReference type="GO" id="GO:0030254">
    <property type="term" value="P:protein secretion by the type III secretion system"/>
    <property type="evidence" value="ECO:0007669"/>
    <property type="project" value="InterPro"/>
</dbReference>
<dbReference type="GO" id="GO:0008564">
    <property type="term" value="F:protein-exporting ATPase activity"/>
    <property type="evidence" value="ECO:0007669"/>
    <property type="project" value="UniProtKB-EC"/>
</dbReference>
<dbReference type="RefSeq" id="WP_124964422.1">
    <property type="nucleotide sequence ID" value="NZ_RRAZ01000009.1"/>
</dbReference>
<evidence type="ECO:0000256" key="6">
    <source>
        <dbReference type="ARBA" id="ARBA00022927"/>
    </source>
</evidence>
<accession>A0A3P3DNH2</accession>
<evidence type="ECO:0000259" key="9">
    <source>
        <dbReference type="SMART" id="SM00382"/>
    </source>
</evidence>
<keyword evidence="7" id="KW-1278">Translocase</keyword>
<keyword evidence="10" id="KW-0969">Cilium</keyword>
<reference evidence="10 11" key="1">
    <citation type="submission" date="2018-11" db="EMBL/GenBank/DDBJ databases">
        <title>Gemmobacter sp. nov., YIM 102744-1 draft genome.</title>
        <authorList>
            <person name="Li G."/>
            <person name="Jiang Y."/>
        </authorList>
    </citation>
    <scope>NUCLEOTIDE SEQUENCE [LARGE SCALE GENOMIC DNA]</scope>
    <source>
        <strain evidence="10 11">YIM 102744-1</strain>
    </source>
</reference>
<dbReference type="OrthoDB" id="9801639at2"/>
<keyword evidence="4" id="KW-0547">Nucleotide-binding</keyword>
<evidence type="ECO:0000313" key="10">
    <source>
        <dbReference type="EMBL" id="RRH75797.1"/>
    </source>
</evidence>
<comment type="caution">
    <text evidence="10">The sequence shown here is derived from an EMBL/GenBank/DDBJ whole genome shotgun (WGS) entry which is preliminary data.</text>
</comment>
<dbReference type="Proteomes" id="UP000282125">
    <property type="component" value="Unassembled WGS sequence"/>
</dbReference>
<dbReference type="NCBIfam" id="TIGR01026">
    <property type="entry name" value="fliI_yscN"/>
    <property type="match status" value="1"/>
</dbReference>
<evidence type="ECO:0000256" key="5">
    <source>
        <dbReference type="ARBA" id="ARBA00022840"/>
    </source>
</evidence>
<keyword evidence="11" id="KW-1185">Reference proteome</keyword>
<dbReference type="AlphaFoldDB" id="A0A3P3DNH2"/>
<dbReference type="Pfam" id="PF00006">
    <property type="entry name" value="ATP-synt_ab"/>
    <property type="match status" value="1"/>
</dbReference>
<dbReference type="InterPro" id="IPR005714">
    <property type="entry name" value="ATPase_T3SS_FliI/YscN"/>
</dbReference>
<name>A0A3P3DNH2_9RHOB</name>
<dbReference type="InterPro" id="IPR027417">
    <property type="entry name" value="P-loop_NTPase"/>
</dbReference>
<sequence length="454" mass="48978">MPADARLERTPLSRLETLVRQHSDERICGRVLQISGMELRAEGLRFAARIGDHVEVAGRVRGEVVGLRPEGVQILPFGSWEGVAAGDRVQLLPGGQQIFPDDSWLGRVIDPFGAPLDARPLASGAVPRDIRSPAPPAFSRRRVGAKLETGVKALDIFAPLCRGQRIGIFAGSGVGKSTLMAMLARQTDAEVIVMGLVGERGREVQDFIERDLGPEGMARTCLIVATSDLPPLARRQAAWTATTVAEHFRDQGKQVLLMLDSVTRFAMAQREIGLSAGEPPASRGYTPTVFAELPKLLERSGPGQAGQGDISAIYTVLVDGDDMNDPVADAVRGILDGHVILDRRIAESGRYPAVHILKSVSRMLPQCHTPIEQEIMRQARRALARYADVEDLARIGAYRPGTDRETDSAIAFAAEAEAFLAQGRAEALSSAEGFAALYGLLTSSGYQIDLKTFS</sequence>
<organism evidence="10 11">
    <name type="scientific">Falsigemmobacter faecalis</name>
    <dbReference type="NCBI Taxonomy" id="2488730"/>
    <lineage>
        <taxon>Bacteria</taxon>
        <taxon>Pseudomonadati</taxon>
        <taxon>Pseudomonadota</taxon>
        <taxon>Alphaproteobacteria</taxon>
        <taxon>Rhodobacterales</taxon>
        <taxon>Paracoccaceae</taxon>
        <taxon>Falsigemmobacter</taxon>
    </lineage>
</organism>
<keyword evidence="6" id="KW-0653">Protein transport</keyword>
<dbReference type="InterPro" id="IPR003593">
    <property type="entry name" value="AAA+_ATPase"/>
</dbReference>
<keyword evidence="2" id="KW-0813">Transport</keyword>
<dbReference type="SMART" id="SM00382">
    <property type="entry name" value="AAA"/>
    <property type="match status" value="1"/>
</dbReference>
<evidence type="ECO:0000256" key="7">
    <source>
        <dbReference type="ARBA" id="ARBA00022967"/>
    </source>
</evidence>
<keyword evidence="3" id="KW-0963">Cytoplasm</keyword>
<keyword evidence="5" id="KW-0067">ATP-binding</keyword>